<feature type="domain" description="Cytochrome b5 heme-binding" evidence="12">
    <location>
        <begin position="10"/>
        <end position="76"/>
    </location>
</feature>
<dbReference type="GO" id="GO:0080132">
    <property type="term" value="F:fatty acid 2-hydroxylase activity"/>
    <property type="evidence" value="ECO:0007669"/>
    <property type="project" value="InterPro"/>
</dbReference>
<dbReference type="GO" id="GO:0020037">
    <property type="term" value="F:heme binding"/>
    <property type="evidence" value="ECO:0007669"/>
    <property type="project" value="UniProtKB-UniRule"/>
</dbReference>
<evidence type="ECO:0000256" key="11">
    <source>
        <dbReference type="RuleBase" id="RU362121"/>
    </source>
</evidence>
<reference evidence="13" key="1">
    <citation type="journal article" date="2023" name="IScience">
        <title>Live-bearing cockroach genome reveals convergent evolutionary mechanisms linked to viviparity in insects and beyond.</title>
        <authorList>
            <person name="Fouks B."/>
            <person name="Harrison M.C."/>
            <person name="Mikhailova A.A."/>
            <person name="Marchal E."/>
            <person name="English S."/>
            <person name="Carruthers M."/>
            <person name="Jennings E.C."/>
            <person name="Chiamaka E.L."/>
            <person name="Frigard R.A."/>
            <person name="Pippel M."/>
            <person name="Attardo G.M."/>
            <person name="Benoit J.B."/>
            <person name="Bornberg-Bauer E."/>
            <person name="Tobe S.S."/>
        </authorList>
    </citation>
    <scope>NUCLEOTIDE SEQUENCE</scope>
    <source>
        <strain evidence="13">Stay&amp;Tobe</strain>
    </source>
</reference>
<dbReference type="GO" id="GO:0005789">
    <property type="term" value="C:endoplasmic reticulum membrane"/>
    <property type="evidence" value="ECO:0007669"/>
    <property type="project" value="UniProtKB-SubCell"/>
</dbReference>
<name>A0AAD8AG31_DIPPU</name>
<keyword evidence="6 11" id="KW-1133">Transmembrane helix</keyword>
<comment type="subcellular location">
    <subcellularLocation>
        <location evidence="1">Endoplasmic reticulum membrane</location>
        <topology evidence="1">Multi-pass membrane protein</topology>
    </subcellularLocation>
</comment>
<evidence type="ECO:0000256" key="7">
    <source>
        <dbReference type="ARBA" id="ARBA00023002"/>
    </source>
</evidence>
<keyword evidence="9" id="KW-0443">Lipid metabolism</keyword>
<dbReference type="InterPro" id="IPR036400">
    <property type="entry name" value="Cyt_B5-like_heme/steroid_sf"/>
</dbReference>
<dbReference type="InterPro" id="IPR014430">
    <property type="entry name" value="Scs7"/>
</dbReference>
<dbReference type="EMBL" id="JASPKZ010001574">
    <property type="protein sequence ID" value="KAJ9597961.1"/>
    <property type="molecule type" value="Genomic_DNA"/>
</dbReference>
<dbReference type="SUPFAM" id="SSF55856">
    <property type="entry name" value="Cytochrome b5-like heme/steroid binding domain"/>
    <property type="match status" value="1"/>
</dbReference>
<gene>
    <name evidence="13" type="ORF">L9F63_011162</name>
</gene>
<feature type="transmembrane region" description="Helical" evidence="11">
    <location>
        <begin position="133"/>
        <end position="150"/>
    </location>
</feature>
<dbReference type="Proteomes" id="UP001233999">
    <property type="component" value="Unassembled WGS sequence"/>
</dbReference>
<evidence type="ECO:0000256" key="2">
    <source>
        <dbReference type="ARBA" id="ARBA00022617"/>
    </source>
</evidence>
<evidence type="ECO:0000256" key="8">
    <source>
        <dbReference type="ARBA" id="ARBA00023004"/>
    </source>
</evidence>
<evidence type="ECO:0000313" key="13">
    <source>
        <dbReference type="EMBL" id="KAJ9597961.1"/>
    </source>
</evidence>
<reference evidence="13" key="2">
    <citation type="submission" date="2023-05" db="EMBL/GenBank/DDBJ databases">
        <authorList>
            <person name="Fouks B."/>
        </authorList>
    </citation>
    <scope>NUCLEOTIDE SEQUENCE</scope>
    <source>
        <strain evidence="13">Stay&amp;Tobe</strain>
        <tissue evidence="13">Testes</tissue>
    </source>
</reference>
<keyword evidence="5" id="KW-0256">Endoplasmic reticulum</keyword>
<keyword evidence="2 11" id="KW-0349">Heme</keyword>
<evidence type="ECO:0000256" key="1">
    <source>
        <dbReference type="ARBA" id="ARBA00004477"/>
    </source>
</evidence>
<dbReference type="GO" id="GO:0046872">
    <property type="term" value="F:metal ion binding"/>
    <property type="evidence" value="ECO:0007669"/>
    <property type="project" value="UniProtKB-UniRule"/>
</dbReference>
<evidence type="ECO:0000256" key="10">
    <source>
        <dbReference type="ARBA" id="ARBA00023136"/>
    </source>
</evidence>
<proteinExistence type="inferred from homology"/>
<keyword evidence="4 11" id="KW-0479">Metal-binding</keyword>
<evidence type="ECO:0000259" key="12">
    <source>
        <dbReference type="PROSITE" id="PS50255"/>
    </source>
</evidence>
<evidence type="ECO:0000256" key="6">
    <source>
        <dbReference type="ARBA" id="ARBA00022989"/>
    </source>
</evidence>
<sequence>MTVIKNGEIKHKSDQEFIVKHKGEKYDISRFLQFHPGGRNYVSPYKDLSITDKLSKMDHSHAAMYLMREYRILDTKDRTDEDDLERLVDWNKPMLRQVGKLGSNYKDWVSAPVDRKLRLFEWDFIENLTVTPWYLVPIVWIPVFLWFIYYGSHLNQLQINDVGGIMWAVFGVFVGVVLWSLVEYTLHRWLLPAATCNVALTHYIPFSVAWATSQGTI</sequence>
<dbReference type="Pfam" id="PF00173">
    <property type="entry name" value="Cyt-b5"/>
    <property type="match status" value="1"/>
</dbReference>
<comment type="caution">
    <text evidence="11">Lacks conserved residue(s) required for the propagation of feature annotation.</text>
</comment>
<accession>A0AAD8AG31</accession>
<evidence type="ECO:0000256" key="3">
    <source>
        <dbReference type="ARBA" id="ARBA00022692"/>
    </source>
</evidence>
<evidence type="ECO:0000256" key="4">
    <source>
        <dbReference type="ARBA" id="ARBA00022723"/>
    </source>
</evidence>
<dbReference type="PANTHER" id="PTHR12863:SF1">
    <property type="entry name" value="FATTY ACID 2-HYDROXYLASE"/>
    <property type="match status" value="1"/>
</dbReference>
<dbReference type="PROSITE" id="PS50255">
    <property type="entry name" value="CYTOCHROME_B5_2"/>
    <property type="match status" value="1"/>
</dbReference>
<comment type="caution">
    <text evidence="13">The sequence shown here is derived from an EMBL/GenBank/DDBJ whole genome shotgun (WGS) entry which is preliminary data.</text>
</comment>
<dbReference type="GO" id="GO:0006631">
    <property type="term" value="P:fatty acid metabolic process"/>
    <property type="evidence" value="ECO:0007669"/>
    <property type="project" value="TreeGrafter"/>
</dbReference>
<keyword evidence="8 11" id="KW-0408">Iron</keyword>
<evidence type="ECO:0000313" key="14">
    <source>
        <dbReference type="Proteomes" id="UP001233999"/>
    </source>
</evidence>
<keyword evidence="3 11" id="KW-0812">Transmembrane</keyword>
<dbReference type="AlphaFoldDB" id="A0AAD8AG31"/>
<keyword evidence="7" id="KW-0560">Oxidoreductase</keyword>
<evidence type="ECO:0000256" key="9">
    <source>
        <dbReference type="ARBA" id="ARBA00023098"/>
    </source>
</evidence>
<evidence type="ECO:0000256" key="5">
    <source>
        <dbReference type="ARBA" id="ARBA00022824"/>
    </source>
</evidence>
<protein>
    <recommendedName>
        <fullName evidence="12">Cytochrome b5 heme-binding domain-containing protein</fullName>
    </recommendedName>
</protein>
<dbReference type="InterPro" id="IPR018506">
    <property type="entry name" value="Cyt_B5_heme-BS"/>
</dbReference>
<dbReference type="InterPro" id="IPR001199">
    <property type="entry name" value="Cyt_B5-like_heme/steroid-bd"/>
</dbReference>
<keyword evidence="14" id="KW-1185">Reference proteome</keyword>
<dbReference type="PROSITE" id="PS00191">
    <property type="entry name" value="CYTOCHROME_B5_1"/>
    <property type="match status" value="1"/>
</dbReference>
<keyword evidence="10 11" id="KW-0472">Membrane</keyword>
<organism evidence="13 14">
    <name type="scientific">Diploptera punctata</name>
    <name type="common">Pacific beetle cockroach</name>
    <dbReference type="NCBI Taxonomy" id="6984"/>
    <lineage>
        <taxon>Eukaryota</taxon>
        <taxon>Metazoa</taxon>
        <taxon>Ecdysozoa</taxon>
        <taxon>Arthropoda</taxon>
        <taxon>Hexapoda</taxon>
        <taxon>Insecta</taxon>
        <taxon>Pterygota</taxon>
        <taxon>Neoptera</taxon>
        <taxon>Polyneoptera</taxon>
        <taxon>Dictyoptera</taxon>
        <taxon>Blattodea</taxon>
        <taxon>Blaberoidea</taxon>
        <taxon>Blaberidae</taxon>
        <taxon>Diplopterinae</taxon>
        <taxon>Diploptera</taxon>
    </lineage>
</organism>
<dbReference type="Gene3D" id="3.10.120.10">
    <property type="entry name" value="Cytochrome b5-like heme/steroid binding domain"/>
    <property type="match status" value="1"/>
</dbReference>
<dbReference type="PANTHER" id="PTHR12863">
    <property type="entry name" value="FATTY ACID HYDROXYLASE"/>
    <property type="match status" value="1"/>
</dbReference>
<feature type="transmembrane region" description="Helical" evidence="11">
    <location>
        <begin position="162"/>
        <end position="182"/>
    </location>
</feature>
<comment type="similarity">
    <text evidence="11">Belongs to the cytochrome b5 family.</text>
</comment>